<keyword evidence="11" id="KW-1185">Reference proteome</keyword>
<keyword evidence="5 9" id="KW-0653">Protein transport</keyword>
<evidence type="ECO:0000313" key="10">
    <source>
        <dbReference type="EMBL" id="KIX85234.1"/>
    </source>
</evidence>
<dbReference type="NCBIfam" id="TIGR00964">
    <property type="entry name" value="secE_bact"/>
    <property type="match status" value="1"/>
</dbReference>
<comment type="function">
    <text evidence="9">Essential subunit of the Sec protein translocation channel SecYEG. Clamps together the 2 halves of SecY. May contact the channel plug during translocation.</text>
</comment>
<dbReference type="GO" id="GO:0006605">
    <property type="term" value="P:protein targeting"/>
    <property type="evidence" value="ECO:0007669"/>
    <property type="project" value="UniProtKB-UniRule"/>
</dbReference>
<dbReference type="GO" id="GO:0065002">
    <property type="term" value="P:intracellular protein transmembrane transport"/>
    <property type="evidence" value="ECO:0007669"/>
    <property type="project" value="UniProtKB-UniRule"/>
</dbReference>
<organism evidence="10 11">
    <name type="scientific">candidate division TM6 bacterium JCVI TM6SC1</name>
    <dbReference type="NCBI Taxonomy" id="1306947"/>
    <lineage>
        <taxon>Bacteria</taxon>
        <taxon>Candidatus Babelota</taxon>
        <taxon>Vermiphilus</taxon>
    </lineage>
</organism>
<dbReference type="GO" id="GO:0008320">
    <property type="term" value="F:protein transmembrane transporter activity"/>
    <property type="evidence" value="ECO:0007669"/>
    <property type="project" value="UniProtKB-UniRule"/>
</dbReference>
<dbReference type="Proteomes" id="UP000032214">
    <property type="component" value="Unassembled WGS sequence"/>
</dbReference>
<protein>
    <recommendedName>
        <fullName evidence="9">Protein translocase subunit SecE</fullName>
    </recommendedName>
</protein>
<feature type="transmembrane region" description="Helical" evidence="9">
    <location>
        <begin position="26"/>
        <end position="46"/>
    </location>
</feature>
<keyword evidence="7 9" id="KW-0811">Translocation</keyword>
<evidence type="ECO:0000256" key="4">
    <source>
        <dbReference type="ARBA" id="ARBA00022692"/>
    </source>
</evidence>
<evidence type="ECO:0000256" key="1">
    <source>
        <dbReference type="ARBA" id="ARBA00004370"/>
    </source>
</evidence>
<dbReference type="PRINTS" id="PR01650">
    <property type="entry name" value="SECETRNLCASE"/>
</dbReference>
<proteinExistence type="inferred from homology"/>
<evidence type="ECO:0000256" key="8">
    <source>
        <dbReference type="ARBA" id="ARBA00023136"/>
    </source>
</evidence>
<evidence type="ECO:0000256" key="2">
    <source>
        <dbReference type="ARBA" id="ARBA00022448"/>
    </source>
</evidence>
<reference evidence="10 11" key="1">
    <citation type="journal article" date="2013" name="Proc. Natl. Acad. Sci. U.S.A.">
        <title>Candidate phylum TM6 genome recovered from a hospital sink biofilm provides genomic insights into this uncultivated phylum.</title>
        <authorList>
            <person name="McLean J.S."/>
            <person name="Lombardo M.J."/>
            <person name="Badger J.H."/>
            <person name="Edlund A."/>
            <person name="Novotny M."/>
            <person name="Yee-Greenbaum J."/>
            <person name="Vyahhi N."/>
            <person name="Hall A.P."/>
            <person name="Yang Y."/>
            <person name="Dupont C.L."/>
            <person name="Ziegler M.G."/>
            <person name="Chitsaz H."/>
            <person name="Allen A.E."/>
            <person name="Yooseph S."/>
            <person name="Tesler G."/>
            <person name="Pevzner P.A."/>
            <person name="Friedman R.M."/>
            <person name="Nealson K.H."/>
            <person name="Venter J.C."/>
            <person name="Lasken R.S."/>
        </authorList>
    </citation>
    <scope>NUCLEOTIDE SEQUENCE [LARGE SCALE GENOMIC DNA]</scope>
    <source>
        <strain evidence="10 11">TM6SC1</strain>
    </source>
</reference>
<evidence type="ECO:0000256" key="5">
    <source>
        <dbReference type="ARBA" id="ARBA00022927"/>
    </source>
</evidence>
<comment type="caution">
    <text evidence="10">The sequence shown here is derived from an EMBL/GenBank/DDBJ whole genome shotgun (WGS) entry which is preliminary data.</text>
</comment>
<sequence>MKDVINFLVEVRQEIAKIVWPKWNDFVGSSLVVIVLVCLFAIYLWLIDQGCSKLIGFIFKWYSSL</sequence>
<comment type="subunit">
    <text evidence="9">Component of the Sec protein translocase complex. Heterotrimer consisting of SecY, SecE and SecG subunits. The heterotrimers can form oligomers, although 1 heterotrimer is thought to be able to translocate proteins. Interacts with the ribosome. Interacts with SecDF, and other proteins may be involved. Interacts with SecA.</text>
</comment>
<evidence type="ECO:0000256" key="9">
    <source>
        <dbReference type="HAMAP-Rule" id="MF_00422"/>
    </source>
</evidence>
<dbReference type="HAMAP" id="MF_00422">
    <property type="entry name" value="SecE"/>
    <property type="match status" value="1"/>
</dbReference>
<dbReference type="InterPro" id="IPR038379">
    <property type="entry name" value="SecE_sf"/>
</dbReference>
<dbReference type="InterPro" id="IPR005807">
    <property type="entry name" value="SecE_bac"/>
</dbReference>
<dbReference type="EMBL" id="ARQD01000002">
    <property type="protein sequence ID" value="KIX85234.1"/>
    <property type="molecule type" value="Genomic_DNA"/>
</dbReference>
<keyword evidence="8 9" id="KW-0472">Membrane</keyword>
<evidence type="ECO:0000256" key="7">
    <source>
        <dbReference type="ARBA" id="ARBA00023010"/>
    </source>
</evidence>
<evidence type="ECO:0000256" key="6">
    <source>
        <dbReference type="ARBA" id="ARBA00022989"/>
    </source>
</evidence>
<dbReference type="Gene3D" id="1.20.5.1030">
    <property type="entry name" value="Preprotein translocase secy subunit"/>
    <property type="match status" value="1"/>
</dbReference>
<dbReference type="GO" id="GO:0009306">
    <property type="term" value="P:protein secretion"/>
    <property type="evidence" value="ECO:0007669"/>
    <property type="project" value="UniProtKB-UniRule"/>
</dbReference>
<dbReference type="PANTHER" id="PTHR33910:SF1">
    <property type="entry name" value="PROTEIN TRANSLOCASE SUBUNIT SECE"/>
    <property type="match status" value="1"/>
</dbReference>
<comment type="subcellular location">
    <subcellularLocation>
        <location evidence="9">Cell membrane</location>
        <topology evidence="9">Single-pass membrane protein</topology>
    </subcellularLocation>
    <subcellularLocation>
        <location evidence="1">Membrane</location>
    </subcellularLocation>
</comment>
<gene>
    <name evidence="9" type="primary">secE</name>
    <name evidence="10" type="ORF">J120_02850</name>
</gene>
<dbReference type="STRING" id="1306947.J120_02850"/>
<dbReference type="AlphaFoldDB" id="A0A0D2GPF8"/>
<keyword evidence="4 9" id="KW-0812">Transmembrane</keyword>
<keyword evidence="3 9" id="KW-1003">Cell membrane</keyword>
<dbReference type="GO" id="GO:0043952">
    <property type="term" value="P:protein transport by the Sec complex"/>
    <property type="evidence" value="ECO:0007669"/>
    <property type="project" value="UniProtKB-UniRule"/>
</dbReference>
<keyword evidence="2 9" id="KW-0813">Transport</keyword>
<dbReference type="GO" id="GO:0005886">
    <property type="term" value="C:plasma membrane"/>
    <property type="evidence" value="ECO:0007669"/>
    <property type="project" value="UniProtKB-SubCell"/>
</dbReference>
<dbReference type="InterPro" id="IPR001901">
    <property type="entry name" value="Translocase_SecE/Sec61-g"/>
</dbReference>
<comment type="similarity">
    <text evidence="9">Belongs to the SecE/SEC61-gamma family.</text>
</comment>
<evidence type="ECO:0000256" key="3">
    <source>
        <dbReference type="ARBA" id="ARBA00022475"/>
    </source>
</evidence>
<dbReference type="Pfam" id="PF00584">
    <property type="entry name" value="SecE"/>
    <property type="match status" value="1"/>
</dbReference>
<accession>A0A0D2GPF8</accession>
<keyword evidence="6 9" id="KW-1133">Transmembrane helix</keyword>
<evidence type="ECO:0000313" key="11">
    <source>
        <dbReference type="Proteomes" id="UP000032214"/>
    </source>
</evidence>
<name>A0A0D2GPF8_9BACT</name>
<dbReference type="PANTHER" id="PTHR33910">
    <property type="entry name" value="PROTEIN TRANSLOCASE SUBUNIT SECE"/>
    <property type="match status" value="1"/>
</dbReference>